<dbReference type="OrthoDB" id="6159439at2759"/>
<feature type="DNA-binding region" description="Homeobox" evidence="5">
    <location>
        <begin position="175"/>
        <end position="234"/>
    </location>
</feature>
<dbReference type="GO" id="GO:0005634">
    <property type="term" value="C:nucleus"/>
    <property type="evidence" value="ECO:0007669"/>
    <property type="project" value="UniProtKB-SubCell"/>
</dbReference>
<proteinExistence type="predicted"/>
<dbReference type="PRINTS" id="PR00031">
    <property type="entry name" value="HTHREPRESSR"/>
</dbReference>
<dbReference type="InterPro" id="IPR017970">
    <property type="entry name" value="Homeobox_CS"/>
</dbReference>
<dbReference type="EMBL" id="BDGG01000002">
    <property type="protein sequence ID" value="GAU92344.1"/>
    <property type="molecule type" value="Genomic_DNA"/>
</dbReference>
<feature type="domain" description="Homeobox" evidence="8">
    <location>
        <begin position="173"/>
        <end position="233"/>
    </location>
</feature>
<reference evidence="9 10" key="1">
    <citation type="journal article" date="2016" name="Nat. Commun.">
        <title>Extremotolerant tardigrade genome and improved radiotolerance of human cultured cells by tardigrade-unique protein.</title>
        <authorList>
            <person name="Hashimoto T."/>
            <person name="Horikawa D.D."/>
            <person name="Saito Y."/>
            <person name="Kuwahara H."/>
            <person name="Kozuka-Hata H."/>
            <person name="Shin-I T."/>
            <person name="Minakuchi Y."/>
            <person name="Ohishi K."/>
            <person name="Motoyama A."/>
            <person name="Aizu T."/>
            <person name="Enomoto A."/>
            <person name="Kondo K."/>
            <person name="Tanaka S."/>
            <person name="Hara Y."/>
            <person name="Koshikawa S."/>
            <person name="Sagara H."/>
            <person name="Miura T."/>
            <person name="Yokobori S."/>
            <person name="Miyagawa K."/>
            <person name="Suzuki Y."/>
            <person name="Kubo T."/>
            <person name="Oyama M."/>
            <person name="Kohara Y."/>
            <person name="Fujiyama A."/>
            <person name="Arakawa K."/>
            <person name="Katayama T."/>
            <person name="Toyoda A."/>
            <person name="Kunieda T."/>
        </authorList>
    </citation>
    <scope>NUCLEOTIDE SEQUENCE [LARGE SCALE GENOMIC DNA]</scope>
    <source>
        <strain evidence="9 10">YOKOZUNA-1</strain>
    </source>
</reference>
<dbReference type="GO" id="GO:0030154">
    <property type="term" value="P:cell differentiation"/>
    <property type="evidence" value="ECO:0007669"/>
    <property type="project" value="TreeGrafter"/>
</dbReference>
<keyword evidence="4 5" id="KW-0539">Nucleus</keyword>
<dbReference type="SUPFAM" id="SSF46689">
    <property type="entry name" value="Homeodomain-like"/>
    <property type="match status" value="1"/>
</dbReference>
<feature type="region of interest" description="Disordered" evidence="7">
    <location>
        <begin position="37"/>
        <end position="75"/>
    </location>
</feature>
<evidence type="ECO:0000256" key="3">
    <source>
        <dbReference type="ARBA" id="ARBA00023155"/>
    </source>
</evidence>
<dbReference type="SMART" id="SM00389">
    <property type="entry name" value="HOX"/>
    <property type="match status" value="1"/>
</dbReference>
<dbReference type="GO" id="GO:0000981">
    <property type="term" value="F:DNA-binding transcription factor activity, RNA polymerase II-specific"/>
    <property type="evidence" value="ECO:0007669"/>
    <property type="project" value="InterPro"/>
</dbReference>
<evidence type="ECO:0000256" key="6">
    <source>
        <dbReference type="RuleBase" id="RU000682"/>
    </source>
</evidence>
<keyword evidence="3 5" id="KW-0371">Homeobox</keyword>
<dbReference type="STRING" id="947166.A0A1D1URP1"/>
<comment type="subcellular location">
    <subcellularLocation>
        <location evidence="1 5 6">Nucleus</location>
    </subcellularLocation>
</comment>
<evidence type="ECO:0000256" key="4">
    <source>
        <dbReference type="ARBA" id="ARBA00023242"/>
    </source>
</evidence>
<evidence type="ECO:0000259" key="8">
    <source>
        <dbReference type="PROSITE" id="PS50071"/>
    </source>
</evidence>
<dbReference type="PROSITE" id="PS00027">
    <property type="entry name" value="HOMEOBOX_1"/>
    <property type="match status" value="1"/>
</dbReference>
<evidence type="ECO:0000256" key="7">
    <source>
        <dbReference type="SAM" id="MobiDB-lite"/>
    </source>
</evidence>
<evidence type="ECO:0000313" key="10">
    <source>
        <dbReference type="Proteomes" id="UP000186922"/>
    </source>
</evidence>
<dbReference type="InterPro" id="IPR050394">
    <property type="entry name" value="Homeobox_NK-like"/>
</dbReference>
<dbReference type="AlphaFoldDB" id="A0A1D1URP1"/>
<evidence type="ECO:0000256" key="2">
    <source>
        <dbReference type="ARBA" id="ARBA00023125"/>
    </source>
</evidence>
<protein>
    <recommendedName>
        <fullName evidence="8">Homeobox domain-containing protein</fullName>
    </recommendedName>
</protein>
<evidence type="ECO:0000256" key="1">
    <source>
        <dbReference type="ARBA" id="ARBA00004123"/>
    </source>
</evidence>
<dbReference type="InterPro" id="IPR000047">
    <property type="entry name" value="HTH_motif"/>
</dbReference>
<dbReference type="PRINTS" id="PR00024">
    <property type="entry name" value="HOMEOBOX"/>
</dbReference>
<name>A0A1D1URP1_RAMVA</name>
<gene>
    <name evidence="9" type="primary">RvY_04437-1</name>
    <name evidence="9" type="synonym">RvY_04437.1</name>
    <name evidence="9" type="ORF">RvY_04437</name>
</gene>
<accession>A0A1D1URP1</accession>
<keyword evidence="10" id="KW-1185">Reference proteome</keyword>
<dbReference type="PROSITE" id="PS50071">
    <property type="entry name" value="HOMEOBOX_2"/>
    <property type="match status" value="1"/>
</dbReference>
<dbReference type="PANTHER" id="PTHR24340">
    <property type="entry name" value="HOMEOBOX PROTEIN NKX"/>
    <property type="match status" value="1"/>
</dbReference>
<comment type="caution">
    <text evidence="9">The sequence shown here is derived from an EMBL/GenBank/DDBJ whole genome shotgun (WGS) entry which is preliminary data.</text>
</comment>
<dbReference type="Gene3D" id="1.10.10.60">
    <property type="entry name" value="Homeodomain-like"/>
    <property type="match status" value="1"/>
</dbReference>
<dbReference type="GO" id="GO:0000978">
    <property type="term" value="F:RNA polymerase II cis-regulatory region sequence-specific DNA binding"/>
    <property type="evidence" value="ECO:0007669"/>
    <property type="project" value="TreeGrafter"/>
</dbReference>
<organism evidence="9 10">
    <name type="scientific">Ramazzottius varieornatus</name>
    <name type="common">Water bear</name>
    <name type="synonym">Tardigrade</name>
    <dbReference type="NCBI Taxonomy" id="947166"/>
    <lineage>
        <taxon>Eukaryota</taxon>
        <taxon>Metazoa</taxon>
        <taxon>Ecdysozoa</taxon>
        <taxon>Tardigrada</taxon>
        <taxon>Eutardigrada</taxon>
        <taxon>Parachela</taxon>
        <taxon>Hypsibioidea</taxon>
        <taxon>Ramazzottiidae</taxon>
        <taxon>Ramazzottius</taxon>
    </lineage>
</organism>
<feature type="compositionally biased region" description="Low complexity" evidence="7">
    <location>
        <begin position="37"/>
        <end position="67"/>
    </location>
</feature>
<sequence>MENSTSGFRWSNQPLAALQHMAAEITSPTAVGFLRMQQHAQSQQASHPSLIKSSGSSTCHNTSSSASPPVNNGVANATPHGINDILSRNAAAAAAFASSFQNANNGNPVNVNPRLFFNPAQSMMASASGNKHFPDLRSLYQCWPGMLTGSLVSKNCQIPTGNMCGQDESSDRRGKKNTRPTFSGHQIFALEKTFEQTKYLAGPERAKLAYALGMSESQVKVWFQNRRTKHRKRTAAENAGHRGKMAQMDEDAECDSEGTKSDCEP</sequence>
<dbReference type="PANTHER" id="PTHR24340:SF35">
    <property type="entry name" value="HGTX, ISOFORM C"/>
    <property type="match status" value="1"/>
</dbReference>
<dbReference type="InterPro" id="IPR009057">
    <property type="entry name" value="Homeodomain-like_sf"/>
</dbReference>
<dbReference type="CDD" id="cd00086">
    <property type="entry name" value="homeodomain"/>
    <property type="match status" value="1"/>
</dbReference>
<dbReference type="Pfam" id="PF00046">
    <property type="entry name" value="Homeodomain"/>
    <property type="match status" value="1"/>
</dbReference>
<dbReference type="FunFam" id="1.10.10.60:FF:000391">
    <property type="entry name" value="Homeobox transcription factor"/>
    <property type="match status" value="1"/>
</dbReference>
<evidence type="ECO:0000313" key="9">
    <source>
        <dbReference type="EMBL" id="GAU92344.1"/>
    </source>
</evidence>
<dbReference type="InterPro" id="IPR020479">
    <property type="entry name" value="HD_metazoa"/>
</dbReference>
<evidence type="ECO:0000256" key="5">
    <source>
        <dbReference type="PROSITE-ProRule" id="PRU00108"/>
    </source>
</evidence>
<dbReference type="Proteomes" id="UP000186922">
    <property type="component" value="Unassembled WGS sequence"/>
</dbReference>
<keyword evidence="2 5" id="KW-0238">DNA-binding</keyword>
<dbReference type="InterPro" id="IPR001356">
    <property type="entry name" value="HD"/>
</dbReference>
<feature type="region of interest" description="Disordered" evidence="7">
    <location>
        <begin position="228"/>
        <end position="265"/>
    </location>
</feature>